<accession>N1PG30</accession>
<keyword evidence="2" id="KW-0732">Signal</keyword>
<dbReference type="OMA" id="EWRMSEH"/>
<dbReference type="STRING" id="675120.N1PG30"/>
<protein>
    <recommendedName>
        <fullName evidence="5">ASST-domain-containing protein</fullName>
    </recommendedName>
</protein>
<evidence type="ECO:0008006" key="5">
    <source>
        <dbReference type="Google" id="ProtNLM"/>
    </source>
</evidence>
<sequence>MYSPAFLIAIRVILIGLSVSIPVEGLPPLVQVPPASNLAKKPPPGEVFDQDEEFNQAAYGNYVVQTFKSANVSVPRMNMMRPFTECDDGSYLFVTPRGEIVDHPTAGIYDARGSLIWTPQEDYREIYNFQMQKYKNEPHLVFWAGNNDGGHGDGHYYMYDKHYNLVRNISACNNLTADLHSFSITTSDTAVLTIYEKVKTDLAGVLQQASRFDRWMWDCLFQEIDLGTGEVIFQWRASEHFQLSESYIYYRPASKADPWDAFHINMVEKDALGNYLVSLRHMRCVAYVSGKTGEVLWRLGGKLNMFEDLSDGEATHFVGQHDAHWDGVGQHITLFDNRADWQDEAEHVSKGKRIEIDITNMTAKLTATYVHPENIFAFSQGSYQTLPNGNVLLGYGYTGALAEFSPNGTLLCDAYLQPSSRFSSGEVQSYQDLKFNWTGIPTALPNVVQENRTLYVSWLGSTEVRSWSLQDSLEADHDFGMVLEVLKSGFETTITFEHDLPLRRYLRLVALDIGHHELAASMAVDIGEMATVHAEDIDEEVQALKTEQRFHDLGAMLGFSIIIMVAAILVFLVRTRFLMVHEKWLSKRRGLDADALTSGTVGFWPHLMTRVRQWRATASYELLPASDTELHVTGH</sequence>
<dbReference type="EMBL" id="KB446542">
    <property type="protein sequence ID" value="EME41573.1"/>
    <property type="molecule type" value="Genomic_DNA"/>
</dbReference>
<organism evidence="3 4">
    <name type="scientific">Dothistroma septosporum (strain NZE10 / CBS 128990)</name>
    <name type="common">Red band needle blight fungus</name>
    <name type="synonym">Mycosphaerella pini</name>
    <dbReference type="NCBI Taxonomy" id="675120"/>
    <lineage>
        <taxon>Eukaryota</taxon>
        <taxon>Fungi</taxon>
        <taxon>Dikarya</taxon>
        <taxon>Ascomycota</taxon>
        <taxon>Pezizomycotina</taxon>
        <taxon>Dothideomycetes</taxon>
        <taxon>Dothideomycetidae</taxon>
        <taxon>Mycosphaerellales</taxon>
        <taxon>Mycosphaerellaceae</taxon>
        <taxon>Dothistroma</taxon>
    </lineage>
</organism>
<gene>
    <name evidence="3" type="ORF">DOTSEDRAFT_176803</name>
</gene>
<dbReference type="HOGENOM" id="CLU_018249_0_0_1"/>
<dbReference type="eggNOG" id="ENOG502QPU9">
    <property type="taxonomic scope" value="Eukaryota"/>
</dbReference>
<dbReference type="Proteomes" id="UP000016933">
    <property type="component" value="Unassembled WGS sequence"/>
</dbReference>
<keyword evidence="1" id="KW-0812">Transmembrane</keyword>
<keyword evidence="1" id="KW-0472">Membrane</keyword>
<reference evidence="4" key="1">
    <citation type="journal article" date="2012" name="PLoS Genet.">
        <title>The genomes of the fungal plant pathogens Cladosporium fulvum and Dothistroma septosporum reveal adaptation to different hosts and lifestyles but also signatures of common ancestry.</title>
        <authorList>
            <person name="de Wit P.J.G.M."/>
            <person name="van der Burgt A."/>
            <person name="Oekmen B."/>
            <person name="Stergiopoulos I."/>
            <person name="Abd-Elsalam K.A."/>
            <person name="Aerts A.L."/>
            <person name="Bahkali A.H."/>
            <person name="Beenen H.G."/>
            <person name="Chettri P."/>
            <person name="Cox M.P."/>
            <person name="Datema E."/>
            <person name="de Vries R.P."/>
            <person name="Dhillon B."/>
            <person name="Ganley A.R."/>
            <person name="Griffiths S.A."/>
            <person name="Guo Y."/>
            <person name="Hamelin R.C."/>
            <person name="Henrissat B."/>
            <person name="Kabir M.S."/>
            <person name="Jashni M.K."/>
            <person name="Kema G."/>
            <person name="Klaubauf S."/>
            <person name="Lapidus A."/>
            <person name="Levasseur A."/>
            <person name="Lindquist E."/>
            <person name="Mehrabi R."/>
            <person name="Ohm R.A."/>
            <person name="Owen T.J."/>
            <person name="Salamov A."/>
            <person name="Schwelm A."/>
            <person name="Schijlen E."/>
            <person name="Sun H."/>
            <person name="van den Burg H.A."/>
            <person name="van Ham R.C.H.J."/>
            <person name="Zhang S."/>
            <person name="Goodwin S.B."/>
            <person name="Grigoriev I.V."/>
            <person name="Collemare J."/>
            <person name="Bradshaw R.E."/>
        </authorList>
    </citation>
    <scope>NUCLEOTIDE SEQUENCE [LARGE SCALE GENOMIC DNA]</scope>
    <source>
        <strain evidence="4">NZE10 / CBS 128990</strain>
    </source>
</reference>
<reference evidence="3 4" key="2">
    <citation type="journal article" date="2012" name="PLoS Pathog.">
        <title>Diverse lifestyles and strategies of plant pathogenesis encoded in the genomes of eighteen Dothideomycetes fungi.</title>
        <authorList>
            <person name="Ohm R.A."/>
            <person name="Feau N."/>
            <person name="Henrissat B."/>
            <person name="Schoch C.L."/>
            <person name="Horwitz B.A."/>
            <person name="Barry K.W."/>
            <person name="Condon B.J."/>
            <person name="Copeland A.C."/>
            <person name="Dhillon B."/>
            <person name="Glaser F."/>
            <person name="Hesse C.N."/>
            <person name="Kosti I."/>
            <person name="LaButti K."/>
            <person name="Lindquist E.A."/>
            <person name="Lucas S."/>
            <person name="Salamov A.A."/>
            <person name="Bradshaw R.E."/>
            <person name="Ciuffetti L."/>
            <person name="Hamelin R.C."/>
            <person name="Kema G.H.J."/>
            <person name="Lawrence C."/>
            <person name="Scott J.A."/>
            <person name="Spatafora J.W."/>
            <person name="Turgeon B.G."/>
            <person name="de Wit P.J.G.M."/>
            <person name="Zhong S."/>
            <person name="Goodwin S.B."/>
            <person name="Grigoriev I.V."/>
        </authorList>
    </citation>
    <scope>NUCLEOTIDE SEQUENCE [LARGE SCALE GENOMIC DNA]</scope>
    <source>
        <strain evidence="4">NZE10 / CBS 128990</strain>
    </source>
</reference>
<dbReference type="OrthoDB" id="5427350at2759"/>
<keyword evidence="4" id="KW-1185">Reference proteome</keyword>
<dbReference type="InterPro" id="IPR039535">
    <property type="entry name" value="ASST-like"/>
</dbReference>
<evidence type="ECO:0000313" key="4">
    <source>
        <dbReference type="Proteomes" id="UP000016933"/>
    </source>
</evidence>
<dbReference type="InterPro" id="IPR053143">
    <property type="entry name" value="Arylsulfate_ST"/>
</dbReference>
<proteinExistence type="predicted"/>
<dbReference type="PANTHER" id="PTHR35340">
    <property type="entry name" value="PQQ ENZYME REPEAT PROTEIN-RELATED"/>
    <property type="match status" value="1"/>
</dbReference>
<evidence type="ECO:0000256" key="1">
    <source>
        <dbReference type="SAM" id="Phobius"/>
    </source>
</evidence>
<dbReference type="Pfam" id="PF14269">
    <property type="entry name" value="Arylsulfotran_2"/>
    <property type="match status" value="1"/>
</dbReference>
<dbReference type="AlphaFoldDB" id="N1PG30"/>
<dbReference type="PANTHER" id="PTHR35340:SF5">
    <property type="entry name" value="ASST-DOMAIN-CONTAINING PROTEIN"/>
    <property type="match status" value="1"/>
</dbReference>
<feature type="transmembrane region" description="Helical" evidence="1">
    <location>
        <begin position="553"/>
        <end position="573"/>
    </location>
</feature>
<feature type="signal peptide" evidence="2">
    <location>
        <begin position="1"/>
        <end position="25"/>
    </location>
</feature>
<name>N1PG30_DOTSN</name>
<feature type="chain" id="PRO_5004109364" description="ASST-domain-containing protein" evidence="2">
    <location>
        <begin position="26"/>
        <end position="635"/>
    </location>
</feature>
<keyword evidence="1" id="KW-1133">Transmembrane helix</keyword>
<evidence type="ECO:0000313" key="3">
    <source>
        <dbReference type="EMBL" id="EME41573.1"/>
    </source>
</evidence>
<evidence type="ECO:0000256" key="2">
    <source>
        <dbReference type="SAM" id="SignalP"/>
    </source>
</evidence>